<feature type="compositionally biased region" description="Pro residues" evidence="1">
    <location>
        <begin position="446"/>
        <end position="458"/>
    </location>
</feature>
<evidence type="ECO:0000313" key="3">
    <source>
        <dbReference type="Proteomes" id="UP001049176"/>
    </source>
</evidence>
<feature type="compositionally biased region" description="Low complexity" evidence="1">
    <location>
        <begin position="17"/>
        <end position="32"/>
    </location>
</feature>
<feature type="region of interest" description="Disordered" evidence="1">
    <location>
        <begin position="378"/>
        <end position="397"/>
    </location>
</feature>
<dbReference type="Proteomes" id="UP001049176">
    <property type="component" value="Chromosome 3"/>
</dbReference>
<feature type="compositionally biased region" description="Polar residues" evidence="1">
    <location>
        <begin position="33"/>
        <end position="54"/>
    </location>
</feature>
<reference evidence="2" key="1">
    <citation type="journal article" date="2021" name="Genome Biol. Evol.">
        <title>The assembled and annotated genome of the fairy-ring fungus Marasmius oreades.</title>
        <authorList>
            <person name="Hiltunen M."/>
            <person name="Ament-Velasquez S.L."/>
            <person name="Johannesson H."/>
        </authorList>
    </citation>
    <scope>NUCLEOTIDE SEQUENCE</scope>
    <source>
        <strain evidence="2">03SP1</strain>
    </source>
</reference>
<organism evidence="2 3">
    <name type="scientific">Marasmius oreades</name>
    <name type="common">fairy-ring Marasmius</name>
    <dbReference type="NCBI Taxonomy" id="181124"/>
    <lineage>
        <taxon>Eukaryota</taxon>
        <taxon>Fungi</taxon>
        <taxon>Dikarya</taxon>
        <taxon>Basidiomycota</taxon>
        <taxon>Agaricomycotina</taxon>
        <taxon>Agaricomycetes</taxon>
        <taxon>Agaricomycetidae</taxon>
        <taxon>Agaricales</taxon>
        <taxon>Marasmiineae</taxon>
        <taxon>Marasmiaceae</taxon>
        <taxon>Marasmius</taxon>
    </lineage>
</organism>
<name>A0A9P7UUF8_9AGAR</name>
<dbReference type="AlphaFoldDB" id="A0A9P7UUF8"/>
<evidence type="ECO:0000313" key="2">
    <source>
        <dbReference type="EMBL" id="KAG7094817.1"/>
    </source>
</evidence>
<protein>
    <submittedName>
        <fullName evidence="2">Uncharacterized protein</fullName>
    </submittedName>
</protein>
<keyword evidence="3" id="KW-1185">Reference proteome</keyword>
<dbReference type="RefSeq" id="XP_043011287.1">
    <property type="nucleotide sequence ID" value="XM_043150200.1"/>
</dbReference>
<feature type="compositionally biased region" description="Polar residues" evidence="1">
    <location>
        <begin position="119"/>
        <end position="129"/>
    </location>
</feature>
<accession>A0A9P7UUF8</accession>
<feature type="region of interest" description="Disordered" evidence="1">
    <location>
        <begin position="1"/>
        <end position="135"/>
    </location>
</feature>
<dbReference type="KEGG" id="more:E1B28_005630"/>
<dbReference type="GeneID" id="66074706"/>
<feature type="region of interest" description="Disordered" evidence="1">
    <location>
        <begin position="406"/>
        <end position="466"/>
    </location>
</feature>
<feature type="compositionally biased region" description="Low complexity" evidence="1">
    <location>
        <begin position="75"/>
        <end position="118"/>
    </location>
</feature>
<comment type="caution">
    <text evidence="2">The sequence shown here is derived from an EMBL/GenBank/DDBJ whole genome shotgun (WGS) entry which is preliminary data.</text>
</comment>
<gene>
    <name evidence="2" type="ORF">E1B28_005630</name>
</gene>
<feature type="compositionally biased region" description="Pro residues" evidence="1">
    <location>
        <begin position="382"/>
        <end position="391"/>
    </location>
</feature>
<proteinExistence type="predicted"/>
<feature type="compositionally biased region" description="Polar residues" evidence="1">
    <location>
        <begin position="1"/>
        <end position="12"/>
    </location>
</feature>
<dbReference type="EMBL" id="CM032183">
    <property type="protein sequence ID" value="KAG7094817.1"/>
    <property type="molecule type" value="Genomic_DNA"/>
</dbReference>
<evidence type="ECO:0000256" key="1">
    <source>
        <dbReference type="SAM" id="MobiDB-lite"/>
    </source>
</evidence>
<dbReference type="OrthoDB" id="3055901at2759"/>
<sequence>MTTIEAQRNTGAGTFRSIQSPPESSLSSTESQRVPTTSPSASMISSTTTVTGTQHLPPKAPLSTLPTIPHQEPASSSSSRPTSPTPSNHSLSDTDSESSFPSVSSSFFFSSAAHSPNSNPYSQPHSNDSGGEYEGQEGLHMIIPSLTLPETVHPTPRQEQVREDTEIRLIAIVGPDMLKEVEQSLVRAYWEEGEDKEHLKVLKGTVNGRDSDPELDSDKRKLRVALWVIEHSEALDSREISQIIRRLINSSFRSLDSQLHQEHEVDSLASSTFFSDVHTAVLICPTSSLTDHMSDLEYLIPSIHLDLPISQQTLHDLILPTGLSRQKKQVADNFLRWRASNHERDTTLPHLQGNKHRARRWNKADWEREVEEELGVSLYPISSPPPPPPAPLTARVPPHTVHRFTPETAASHYPSSPEATILSPRPRPSKSSSGSGSNVRPHKRPLSPPPLLSSPSPSPSQAVPPHHSVIADPLHLPSLVMLGVELFGAMRARVFGRRVHKELELRRENGNGGGGSGAASPVKFLMLGFCVGVGVGVWLGRVVWGTV</sequence>